<dbReference type="PANTHER" id="PTHR34822">
    <property type="entry name" value="GRPB DOMAIN PROTEIN (AFU_ORTHOLOGUE AFUA_1G01530)"/>
    <property type="match status" value="1"/>
</dbReference>
<proteinExistence type="predicted"/>
<protein>
    <submittedName>
        <fullName evidence="1">Glutamate rich protein GrpB</fullName>
    </submittedName>
</protein>
<accession>A0A2P2CB50</accession>
<dbReference type="PANTHER" id="PTHR34822:SF1">
    <property type="entry name" value="GRPB FAMILY PROTEIN"/>
    <property type="match status" value="1"/>
</dbReference>
<reference evidence="1" key="1">
    <citation type="submission" date="2015-08" db="EMBL/GenBank/DDBJ databases">
        <authorList>
            <person name="Babu N.S."/>
            <person name="Beckwith C.J."/>
            <person name="Beseler K.G."/>
            <person name="Brison A."/>
            <person name="Carone J.V."/>
            <person name="Caskin T.P."/>
            <person name="Diamond M."/>
            <person name="Durham M.E."/>
            <person name="Foxe J.M."/>
            <person name="Go M."/>
            <person name="Henderson B.A."/>
            <person name="Jones I.B."/>
            <person name="McGettigan J.A."/>
            <person name="Micheletti S.J."/>
            <person name="Nasrallah M.E."/>
            <person name="Ortiz D."/>
            <person name="Piller C.R."/>
            <person name="Privatt S.R."/>
            <person name="Schneider S.L."/>
            <person name="Sharp S."/>
            <person name="Smith T.C."/>
            <person name="Stanton J.D."/>
            <person name="Ullery H.E."/>
            <person name="Wilson R.J."/>
            <person name="Serrano M.G."/>
            <person name="Buck G."/>
            <person name="Lee V."/>
            <person name="Wang Y."/>
            <person name="Carvalho R."/>
            <person name="Voegtly L."/>
            <person name="Shi R."/>
            <person name="Duckworth R."/>
            <person name="Johnson A."/>
            <person name="Loviza R."/>
            <person name="Walstead R."/>
            <person name="Shah Z."/>
            <person name="Kiflezghi M."/>
            <person name="Wade K."/>
            <person name="Ball S.L."/>
            <person name="Bradley K.W."/>
            <person name="Asai D.J."/>
            <person name="Bowman C.A."/>
            <person name="Russell D.A."/>
            <person name="Pope W.H."/>
            <person name="Jacobs-Sera D."/>
            <person name="Hendrix R.W."/>
            <person name="Hatfull G.F."/>
        </authorList>
    </citation>
    <scope>NUCLEOTIDE SEQUENCE</scope>
</reference>
<evidence type="ECO:0000313" key="1">
    <source>
        <dbReference type="EMBL" id="CUR59234.1"/>
    </source>
</evidence>
<dbReference type="InterPro" id="IPR007344">
    <property type="entry name" value="GrpB/CoaE"/>
</dbReference>
<dbReference type="Gene3D" id="3.30.460.10">
    <property type="entry name" value="Beta Polymerase, domain 2"/>
    <property type="match status" value="1"/>
</dbReference>
<sequence length="180" mass="19066">MTGVEVVDWSAEWARQFDEVAAVLREALADLGSARVEHVGSTSVPGLAAKPILDVDVVVAPGDVPAAIAALESVGYDHRGDLGVTGREAFFAPGPPRRNVYVCAAGTANVRNHLAVRDVLRSREDLRDAYADVKRALADDPGMDIDTYIAGKSAVLQQVLEASGAFTDAELDAIRRLNDG</sequence>
<dbReference type="Pfam" id="PF04229">
    <property type="entry name" value="GrpB"/>
    <property type="match status" value="1"/>
</dbReference>
<dbReference type="InterPro" id="IPR043519">
    <property type="entry name" value="NT_sf"/>
</dbReference>
<dbReference type="EMBL" id="CZKB01000009">
    <property type="protein sequence ID" value="CUR59234.1"/>
    <property type="molecule type" value="Genomic_DNA"/>
</dbReference>
<dbReference type="SUPFAM" id="SSF81301">
    <property type="entry name" value="Nucleotidyltransferase"/>
    <property type="match status" value="1"/>
</dbReference>
<name>A0A2P2CB50_9ZZZZ</name>
<organism evidence="1">
    <name type="scientific">metagenome</name>
    <dbReference type="NCBI Taxonomy" id="256318"/>
    <lineage>
        <taxon>unclassified sequences</taxon>
        <taxon>metagenomes</taxon>
    </lineage>
</organism>
<dbReference type="AlphaFoldDB" id="A0A2P2CB50"/>
<gene>
    <name evidence="1" type="ORF">NOCA1170127</name>
</gene>